<sequence length="312" mass="33561">MPTSGSLVGAAAALAAVLVLRHITKAKRKRPTRIQPSKERVVILGASSGVGRALTKYYAARGAKVYAVARREELVRKLADECGAGCEAFVGDFTSPEDMKRLRSNILRKWGGLDTLHICAGVSAVQPAMALTGVQSRDEDPEITGVKRAVEIAGEATQGNFVGPLVVATTFIPMMQRSSASPTILLVSSVAAFIPAPTRALYAATKAASLLFFQSLAIEHPEITFSCIMPATIQGNFRSTAVDVDPLLRRGEPNKKGLTVEYVAGRCAEAVDLGLGGTVVLPWFPYAIAHHLYYIWPSLIERHARKKYGFEP</sequence>
<comment type="caution">
    <text evidence="5">The sequence shown here is derived from an EMBL/GenBank/DDBJ whole genome shotgun (WGS) entry which is preliminary data.</text>
</comment>
<dbReference type="EMBL" id="JANPWZ010000574">
    <property type="protein sequence ID" value="KAJ3574994.1"/>
    <property type="molecule type" value="Genomic_DNA"/>
</dbReference>
<comment type="function">
    <text evidence="4">Putative oxidoreductase.</text>
</comment>
<organism evidence="5 6">
    <name type="scientific">Xylaria arbuscula</name>
    <dbReference type="NCBI Taxonomy" id="114810"/>
    <lineage>
        <taxon>Eukaryota</taxon>
        <taxon>Fungi</taxon>
        <taxon>Dikarya</taxon>
        <taxon>Ascomycota</taxon>
        <taxon>Pezizomycotina</taxon>
        <taxon>Sordariomycetes</taxon>
        <taxon>Xylariomycetidae</taxon>
        <taxon>Xylariales</taxon>
        <taxon>Xylariaceae</taxon>
        <taxon>Xylaria</taxon>
    </lineage>
</organism>
<accession>A0A9W8NGT8</accession>
<dbReference type="Proteomes" id="UP001148614">
    <property type="component" value="Unassembled WGS sequence"/>
</dbReference>
<dbReference type="Pfam" id="PF00106">
    <property type="entry name" value="adh_short"/>
    <property type="match status" value="1"/>
</dbReference>
<evidence type="ECO:0000256" key="2">
    <source>
        <dbReference type="ARBA" id="ARBA00022857"/>
    </source>
</evidence>
<reference evidence="5" key="1">
    <citation type="submission" date="2022-07" db="EMBL/GenBank/DDBJ databases">
        <title>Genome Sequence of Xylaria arbuscula.</title>
        <authorList>
            <person name="Buettner E."/>
        </authorList>
    </citation>
    <scope>NUCLEOTIDE SEQUENCE</scope>
    <source>
        <strain evidence="5">VT107</strain>
    </source>
</reference>
<dbReference type="Gene3D" id="3.40.50.720">
    <property type="entry name" value="NAD(P)-binding Rossmann-like Domain"/>
    <property type="match status" value="1"/>
</dbReference>
<evidence type="ECO:0000313" key="5">
    <source>
        <dbReference type="EMBL" id="KAJ3574994.1"/>
    </source>
</evidence>
<keyword evidence="2" id="KW-0521">NADP</keyword>
<dbReference type="GO" id="GO:0016020">
    <property type="term" value="C:membrane"/>
    <property type="evidence" value="ECO:0007669"/>
    <property type="project" value="TreeGrafter"/>
</dbReference>
<dbReference type="AlphaFoldDB" id="A0A9W8NGT8"/>
<protein>
    <recommendedName>
        <fullName evidence="7">NAD(P)-binding protein</fullName>
    </recommendedName>
</protein>
<dbReference type="PROSITE" id="PS00061">
    <property type="entry name" value="ADH_SHORT"/>
    <property type="match status" value="1"/>
</dbReference>
<dbReference type="GO" id="GO:0016491">
    <property type="term" value="F:oxidoreductase activity"/>
    <property type="evidence" value="ECO:0007669"/>
    <property type="project" value="UniProtKB-KW"/>
</dbReference>
<name>A0A9W8NGT8_9PEZI</name>
<dbReference type="InterPro" id="IPR020904">
    <property type="entry name" value="Sc_DH/Rdtase_CS"/>
</dbReference>
<evidence type="ECO:0000313" key="6">
    <source>
        <dbReference type="Proteomes" id="UP001148614"/>
    </source>
</evidence>
<keyword evidence="3" id="KW-0560">Oxidoreductase</keyword>
<evidence type="ECO:0000256" key="3">
    <source>
        <dbReference type="ARBA" id="ARBA00023002"/>
    </source>
</evidence>
<evidence type="ECO:0000256" key="1">
    <source>
        <dbReference type="ARBA" id="ARBA00006484"/>
    </source>
</evidence>
<dbReference type="InterPro" id="IPR036291">
    <property type="entry name" value="NAD(P)-bd_dom_sf"/>
</dbReference>
<dbReference type="PANTHER" id="PTHR44196:SF1">
    <property type="entry name" value="DEHYDROGENASE_REDUCTASE SDR FAMILY MEMBER 7B"/>
    <property type="match status" value="1"/>
</dbReference>
<comment type="similarity">
    <text evidence="1">Belongs to the short-chain dehydrogenases/reductases (SDR) family.</text>
</comment>
<dbReference type="SUPFAM" id="SSF51735">
    <property type="entry name" value="NAD(P)-binding Rossmann-fold domains"/>
    <property type="match status" value="1"/>
</dbReference>
<dbReference type="PRINTS" id="PR00081">
    <property type="entry name" value="GDHRDH"/>
</dbReference>
<evidence type="ECO:0000256" key="4">
    <source>
        <dbReference type="ARBA" id="ARBA00037096"/>
    </source>
</evidence>
<dbReference type="InterPro" id="IPR002347">
    <property type="entry name" value="SDR_fam"/>
</dbReference>
<proteinExistence type="inferred from homology"/>
<evidence type="ECO:0008006" key="7">
    <source>
        <dbReference type="Google" id="ProtNLM"/>
    </source>
</evidence>
<gene>
    <name evidence="5" type="ORF">NPX13_g4186</name>
</gene>
<dbReference type="VEuPathDB" id="FungiDB:F4678DRAFT_427609"/>
<keyword evidence="6" id="KW-1185">Reference proteome</keyword>
<dbReference type="PANTHER" id="PTHR44196">
    <property type="entry name" value="DEHYDROGENASE/REDUCTASE SDR FAMILY MEMBER 7B"/>
    <property type="match status" value="1"/>
</dbReference>